<dbReference type="AlphaFoldDB" id="A0A059CSJ0"/>
<name>A0A059CSJ0_EUCGR</name>
<evidence type="ECO:0000259" key="1">
    <source>
        <dbReference type="PROSITE" id="PS50104"/>
    </source>
</evidence>
<dbReference type="PROSITE" id="PS50104">
    <property type="entry name" value="TIR"/>
    <property type="match status" value="1"/>
</dbReference>
<protein>
    <recommendedName>
        <fullName evidence="1">TIR domain-containing protein</fullName>
    </recommendedName>
</protein>
<sequence length="202" mass="23052">MDGAGIHIFKDDEDIKIGEIIGGKLEGTIKRSTICIPIFSRNYALSAWCLCNLPYMVDCSRNRDNKAMILPIFFNVDTQDVKLKTVLYHDALQKHEQKFGCDVVQRWKEALREVASIKGWNLKDKGFLSNVQETSQVGQIIQLQKQLLSNILNFKPLEISNPDSRINQIKRRFHNKKILIVLDDLDSGINSLNLQRSVIGLV</sequence>
<dbReference type="InterPro" id="IPR044974">
    <property type="entry name" value="Disease_R_plants"/>
</dbReference>
<dbReference type="SUPFAM" id="SSF52200">
    <property type="entry name" value="Toll/Interleukin receptor TIR domain"/>
    <property type="match status" value="1"/>
</dbReference>
<feature type="domain" description="TIR" evidence="1">
    <location>
        <begin position="1"/>
        <end position="135"/>
    </location>
</feature>
<dbReference type="GO" id="GO:0006952">
    <property type="term" value="P:defense response"/>
    <property type="evidence" value="ECO:0007669"/>
    <property type="project" value="InterPro"/>
</dbReference>
<dbReference type="GO" id="GO:0007165">
    <property type="term" value="P:signal transduction"/>
    <property type="evidence" value="ECO:0000318"/>
    <property type="project" value="GO_Central"/>
</dbReference>
<dbReference type="Pfam" id="PF01582">
    <property type="entry name" value="TIR"/>
    <property type="match status" value="1"/>
</dbReference>
<organism evidence="2">
    <name type="scientific">Eucalyptus grandis</name>
    <name type="common">Flooded gum</name>
    <dbReference type="NCBI Taxonomy" id="71139"/>
    <lineage>
        <taxon>Eukaryota</taxon>
        <taxon>Viridiplantae</taxon>
        <taxon>Streptophyta</taxon>
        <taxon>Embryophyta</taxon>
        <taxon>Tracheophyta</taxon>
        <taxon>Spermatophyta</taxon>
        <taxon>Magnoliopsida</taxon>
        <taxon>eudicotyledons</taxon>
        <taxon>Gunneridae</taxon>
        <taxon>Pentapetalae</taxon>
        <taxon>rosids</taxon>
        <taxon>malvids</taxon>
        <taxon>Myrtales</taxon>
        <taxon>Myrtaceae</taxon>
        <taxon>Myrtoideae</taxon>
        <taxon>Eucalypteae</taxon>
        <taxon>Eucalyptus</taxon>
    </lineage>
</organism>
<reference evidence="2" key="1">
    <citation type="submission" date="2013-07" db="EMBL/GenBank/DDBJ databases">
        <title>The genome of Eucalyptus grandis.</title>
        <authorList>
            <person name="Schmutz J."/>
            <person name="Hayes R."/>
            <person name="Myburg A."/>
            <person name="Tuskan G."/>
            <person name="Grattapaglia D."/>
            <person name="Rokhsar D.S."/>
        </authorList>
    </citation>
    <scope>NUCLEOTIDE SEQUENCE</scope>
    <source>
        <tissue evidence="2">Leaf extractions</tissue>
    </source>
</reference>
<proteinExistence type="predicted"/>
<dbReference type="InterPro" id="IPR035897">
    <property type="entry name" value="Toll_tir_struct_dom_sf"/>
</dbReference>
<accession>A0A059CSJ0</accession>
<dbReference type="Gramene" id="KCW81184">
    <property type="protein sequence ID" value="KCW81184"/>
    <property type="gene ID" value="EUGRSUZ_C02551"/>
</dbReference>
<dbReference type="GO" id="GO:0005634">
    <property type="term" value="C:nucleus"/>
    <property type="evidence" value="ECO:0000318"/>
    <property type="project" value="GO_Central"/>
</dbReference>
<dbReference type="SMART" id="SM00255">
    <property type="entry name" value="TIR"/>
    <property type="match status" value="1"/>
</dbReference>
<evidence type="ECO:0000313" key="2">
    <source>
        <dbReference type="EMBL" id="KCW81184.1"/>
    </source>
</evidence>
<dbReference type="Gene3D" id="3.40.50.10140">
    <property type="entry name" value="Toll/interleukin-1 receptor homology (TIR) domain"/>
    <property type="match status" value="1"/>
</dbReference>
<dbReference type="PANTHER" id="PTHR11017:SF570">
    <property type="entry name" value="DISEASE RESISTANCE PROTEIN (TIR-NBS CLASS)-RELATED"/>
    <property type="match status" value="1"/>
</dbReference>
<dbReference type="InterPro" id="IPR000157">
    <property type="entry name" value="TIR_dom"/>
</dbReference>
<dbReference type="EMBL" id="KK198755">
    <property type="protein sequence ID" value="KCW81184.1"/>
    <property type="molecule type" value="Genomic_DNA"/>
</dbReference>
<dbReference type="PANTHER" id="PTHR11017">
    <property type="entry name" value="LEUCINE-RICH REPEAT-CONTAINING PROTEIN"/>
    <property type="match status" value="1"/>
</dbReference>
<dbReference type="InterPro" id="IPR027417">
    <property type="entry name" value="P-loop_NTPase"/>
</dbReference>
<gene>
    <name evidence="2" type="ORF">EUGRSUZ_C02551</name>
</gene>
<dbReference type="SUPFAM" id="SSF52540">
    <property type="entry name" value="P-loop containing nucleoside triphosphate hydrolases"/>
    <property type="match status" value="1"/>
</dbReference>
<dbReference type="InParanoid" id="A0A059CSJ0"/>